<sequence>MSDQTFRFLLIEKDLFVARDMQEGLRMALPDCDIRCLSLPEDIHGALAETEAQNGSAPRVVIVTKLSVDQIDLLGLTDAASRHRAEMVVRRGDDPPEAVAARGWFSLASPFTWDDLSDLAGDLRGRRSAA</sequence>
<evidence type="ECO:0000313" key="1">
    <source>
        <dbReference type="EMBL" id="MDP5308067.1"/>
    </source>
</evidence>
<evidence type="ECO:0008006" key="3">
    <source>
        <dbReference type="Google" id="ProtNLM"/>
    </source>
</evidence>
<comment type="caution">
    <text evidence="1">The sequence shown here is derived from an EMBL/GenBank/DDBJ whole genome shotgun (WGS) entry which is preliminary data.</text>
</comment>
<dbReference type="RefSeq" id="WP_305963915.1">
    <property type="nucleotide sequence ID" value="NZ_JAVAMQ010000012.1"/>
</dbReference>
<dbReference type="EMBL" id="JAVAMQ010000012">
    <property type="protein sequence ID" value="MDP5308067.1"/>
    <property type="molecule type" value="Genomic_DNA"/>
</dbReference>
<keyword evidence="2" id="KW-1185">Reference proteome</keyword>
<evidence type="ECO:0000313" key="2">
    <source>
        <dbReference type="Proteomes" id="UP001224997"/>
    </source>
</evidence>
<gene>
    <name evidence="1" type="ORF">Q5Y72_13310</name>
</gene>
<protein>
    <recommendedName>
        <fullName evidence="3">Response regulatory domain-containing protein</fullName>
    </recommendedName>
</protein>
<dbReference type="Proteomes" id="UP001224997">
    <property type="component" value="Unassembled WGS sequence"/>
</dbReference>
<name>A0ABT9JE12_9RHOB</name>
<organism evidence="1 2">
    <name type="scientific">Paracoccus spongiarum</name>
    <dbReference type="NCBI Taxonomy" id="3064387"/>
    <lineage>
        <taxon>Bacteria</taxon>
        <taxon>Pseudomonadati</taxon>
        <taxon>Pseudomonadota</taxon>
        <taxon>Alphaproteobacteria</taxon>
        <taxon>Rhodobacterales</taxon>
        <taxon>Paracoccaceae</taxon>
        <taxon>Paracoccus</taxon>
    </lineage>
</organism>
<reference evidence="1 2" key="1">
    <citation type="submission" date="2023-08" db="EMBL/GenBank/DDBJ databases">
        <authorList>
            <person name="Park J.-S."/>
        </authorList>
    </citation>
    <scope>NUCLEOTIDE SEQUENCE [LARGE SCALE GENOMIC DNA]</scope>
    <source>
        <strain evidence="1 2">2205BS29-5</strain>
    </source>
</reference>
<proteinExistence type="predicted"/>
<accession>A0ABT9JE12</accession>